<evidence type="ECO:0000259" key="1">
    <source>
        <dbReference type="Pfam" id="PF17207"/>
    </source>
</evidence>
<name>A0A1D2MFJ0_ORCCI</name>
<dbReference type="InterPro" id="IPR033762">
    <property type="entry name" value="MCM_OB"/>
</dbReference>
<dbReference type="SUPFAM" id="SSF50249">
    <property type="entry name" value="Nucleic acid-binding proteins"/>
    <property type="match status" value="1"/>
</dbReference>
<gene>
    <name evidence="2" type="ORF">Ocin01_14930</name>
</gene>
<dbReference type="InterPro" id="IPR012340">
    <property type="entry name" value="NA-bd_OB-fold"/>
</dbReference>
<dbReference type="Proteomes" id="UP000094527">
    <property type="component" value="Unassembled WGS sequence"/>
</dbReference>
<comment type="caution">
    <text evidence="2">The sequence shown here is derived from an EMBL/GenBank/DDBJ whole genome shotgun (WGS) entry which is preliminary data.</text>
</comment>
<accession>A0A1D2MFJ0</accession>
<evidence type="ECO:0000313" key="3">
    <source>
        <dbReference type="Proteomes" id="UP000094527"/>
    </source>
</evidence>
<feature type="domain" description="MCM OB" evidence="1">
    <location>
        <begin position="1"/>
        <end position="72"/>
    </location>
</feature>
<proteinExistence type="predicted"/>
<reference evidence="2 3" key="1">
    <citation type="journal article" date="2016" name="Genome Biol. Evol.">
        <title>Gene Family Evolution Reflects Adaptation to Soil Environmental Stressors in the Genome of the Collembolan Orchesella cincta.</title>
        <authorList>
            <person name="Faddeeva-Vakhrusheva A."/>
            <person name="Derks M.F."/>
            <person name="Anvar S.Y."/>
            <person name="Agamennone V."/>
            <person name="Suring W."/>
            <person name="Smit S."/>
            <person name="van Straalen N.M."/>
            <person name="Roelofs D."/>
        </authorList>
    </citation>
    <scope>NUCLEOTIDE SEQUENCE [LARGE SCALE GENOMIC DNA]</scope>
    <source>
        <tissue evidence="2">Mixed pool</tissue>
    </source>
</reference>
<sequence length="73" mass="8013">MCRSCRSVLPNIAVKSQAWKVMPYLESALPNQGAQAGSVKCPLDPYFILPDRCDCVDFQVLKLQESPDSVPSA</sequence>
<dbReference type="STRING" id="48709.A0A1D2MFJ0"/>
<evidence type="ECO:0000313" key="2">
    <source>
        <dbReference type="EMBL" id="ODM91755.1"/>
    </source>
</evidence>
<dbReference type="EMBL" id="LJIJ01001430">
    <property type="protein sequence ID" value="ODM91755.1"/>
    <property type="molecule type" value="Genomic_DNA"/>
</dbReference>
<keyword evidence="3" id="KW-1185">Reference proteome</keyword>
<dbReference type="Pfam" id="PF17207">
    <property type="entry name" value="MCM_OB"/>
    <property type="match status" value="1"/>
</dbReference>
<organism evidence="2 3">
    <name type="scientific">Orchesella cincta</name>
    <name type="common">Springtail</name>
    <name type="synonym">Podura cincta</name>
    <dbReference type="NCBI Taxonomy" id="48709"/>
    <lineage>
        <taxon>Eukaryota</taxon>
        <taxon>Metazoa</taxon>
        <taxon>Ecdysozoa</taxon>
        <taxon>Arthropoda</taxon>
        <taxon>Hexapoda</taxon>
        <taxon>Collembola</taxon>
        <taxon>Entomobryomorpha</taxon>
        <taxon>Entomobryoidea</taxon>
        <taxon>Orchesellidae</taxon>
        <taxon>Orchesellinae</taxon>
        <taxon>Orchesella</taxon>
    </lineage>
</organism>
<protein>
    <submittedName>
        <fullName evidence="2">DNA replication licensing factor mcm5-B</fullName>
    </submittedName>
</protein>
<dbReference type="OrthoDB" id="10036721at2759"/>
<dbReference type="AlphaFoldDB" id="A0A1D2MFJ0"/>